<dbReference type="EMBL" id="BARW01001333">
    <property type="protein sequence ID" value="GAI72768.1"/>
    <property type="molecule type" value="Genomic_DNA"/>
</dbReference>
<feature type="non-terminal residue" evidence="5">
    <location>
        <position position="401"/>
    </location>
</feature>
<sequence>MSKMTAIDFLKLSQTSDGSFSLLPMMGEFLDLPSSFLVTYLASKALYDYNFQPDNIQEALIWFSGCISTNTGGVGDNPDFGADLRNSPYGIIIIDELKYDQSFDSKPWNQLLIYILLTEAGFIGLFIFLKIRKRLSLLKRIIEKLGLGGKIAPSYLERFPAINCENFSVYAGGKLIVDSVSMKIDHGQILGILGESGAGKSTFVKGLLGMRKITGFCKIYGMDINKKNSKKIRPIYGYVPQDLGKIYQNFSVIENLLYFGNQYGLTEQEIISRSKRLLRNLEIEDKFDELVRNLSGGQKRRVSIAIGLIHAPIFLILDEPTSGLDPIIRENLWLALTKINEQFGTTLIVITHYPEESRFCHRVAIFGRDRGVIDFGKPKNLLAQLPGKGRSIEVCFKELKE</sequence>
<dbReference type="InterPro" id="IPR017871">
    <property type="entry name" value="ABC_transporter-like_CS"/>
</dbReference>
<dbReference type="InterPro" id="IPR003439">
    <property type="entry name" value="ABC_transporter-like_ATP-bd"/>
</dbReference>
<reference evidence="5" key="1">
    <citation type="journal article" date="2014" name="Front. Microbiol.">
        <title>High frequency of phylogenetically diverse reductive dehalogenase-homologous genes in deep subseafloor sedimentary metagenomes.</title>
        <authorList>
            <person name="Kawai M."/>
            <person name="Futagami T."/>
            <person name="Toyoda A."/>
            <person name="Takaki Y."/>
            <person name="Nishi S."/>
            <person name="Hori S."/>
            <person name="Arai W."/>
            <person name="Tsubouchi T."/>
            <person name="Morono Y."/>
            <person name="Uchiyama I."/>
            <person name="Ito T."/>
            <person name="Fujiyama A."/>
            <person name="Inagaki F."/>
            <person name="Takami H."/>
        </authorList>
    </citation>
    <scope>NUCLEOTIDE SEQUENCE</scope>
    <source>
        <strain evidence="5">Expedition CK06-06</strain>
    </source>
</reference>
<keyword evidence="3" id="KW-0472">Membrane</keyword>
<dbReference type="InterPro" id="IPR003593">
    <property type="entry name" value="AAA+_ATPase"/>
</dbReference>
<dbReference type="InterPro" id="IPR027417">
    <property type="entry name" value="P-loop_NTPase"/>
</dbReference>
<evidence type="ECO:0000256" key="2">
    <source>
        <dbReference type="ARBA" id="ARBA00022840"/>
    </source>
</evidence>
<evidence type="ECO:0000313" key="5">
    <source>
        <dbReference type="EMBL" id="GAI72768.1"/>
    </source>
</evidence>
<dbReference type="AlphaFoldDB" id="X1QWW5"/>
<evidence type="ECO:0000259" key="4">
    <source>
        <dbReference type="PROSITE" id="PS50893"/>
    </source>
</evidence>
<keyword evidence="3" id="KW-0812">Transmembrane</keyword>
<dbReference type="Gene3D" id="3.40.50.300">
    <property type="entry name" value="P-loop containing nucleotide triphosphate hydrolases"/>
    <property type="match status" value="1"/>
</dbReference>
<protein>
    <recommendedName>
        <fullName evidence="4">ABC transporter domain-containing protein</fullName>
    </recommendedName>
</protein>
<dbReference type="PROSITE" id="PS50893">
    <property type="entry name" value="ABC_TRANSPORTER_2"/>
    <property type="match status" value="1"/>
</dbReference>
<name>X1QWW5_9ZZZZ</name>
<evidence type="ECO:0000256" key="1">
    <source>
        <dbReference type="ARBA" id="ARBA00022741"/>
    </source>
</evidence>
<comment type="caution">
    <text evidence="5">The sequence shown here is derived from an EMBL/GenBank/DDBJ whole genome shotgun (WGS) entry which is preliminary data.</text>
</comment>
<dbReference type="PROSITE" id="PS00211">
    <property type="entry name" value="ABC_TRANSPORTER_1"/>
    <property type="match status" value="1"/>
</dbReference>
<dbReference type="Pfam" id="PF00005">
    <property type="entry name" value="ABC_tran"/>
    <property type="match status" value="1"/>
</dbReference>
<organism evidence="5">
    <name type="scientific">marine sediment metagenome</name>
    <dbReference type="NCBI Taxonomy" id="412755"/>
    <lineage>
        <taxon>unclassified sequences</taxon>
        <taxon>metagenomes</taxon>
        <taxon>ecological metagenomes</taxon>
    </lineage>
</organism>
<feature type="transmembrane region" description="Helical" evidence="3">
    <location>
        <begin position="111"/>
        <end position="131"/>
    </location>
</feature>
<dbReference type="PANTHER" id="PTHR43038:SF3">
    <property type="entry name" value="ABC TRANSPORTER G FAMILY MEMBER 20 ISOFORM X1"/>
    <property type="match status" value="1"/>
</dbReference>
<dbReference type="PANTHER" id="PTHR43038">
    <property type="entry name" value="ATP-BINDING CASSETTE, SUB-FAMILY H, MEMBER 1"/>
    <property type="match status" value="1"/>
</dbReference>
<proteinExistence type="predicted"/>
<feature type="domain" description="ABC transporter" evidence="4">
    <location>
        <begin position="162"/>
        <end position="394"/>
    </location>
</feature>
<accession>X1QWW5</accession>
<dbReference type="SUPFAM" id="SSF48239">
    <property type="entry name" value="Terpenoid cyclases/Protein prenyltransferases"/>
    <property type="match status" value="1"/>
</dbReference>
<dbReference type="SMART" id="SM00382">
    <property type="entry name" value="AAA"/>
    <property type="match status" value="1"/>
</dbReference>
<dbReference type="GO" id="GO:0005524">
    <property type="term" value="F:ATP binding"/>
    <property type="evidence" value="ECO:0007669"/>
    <property type="project" value="UniProtKB-KW"/>
</dbReference>
<dbReference type="InterPro" id="IPR008930">
    <property type="entry name" value="Terpenoid_cyclase/PrenylTrfase"/>
</dbReference>
<keyword evidence="3" id="KW-1133">Transmembrane helix</keyword>
<dbReference type="GO" id="GO:0016887">
    <property type="term" value="F:ATP hydrolysis activity"/>
    <property type="evidence" value="ECO:0007669"/>
    <property type="project" value="InterPro"/>
</dbReference>
<evidence type="ECO:0000256" key="3">
    <source>
        <dbReference type="SAM" id="Phobius"/>
    </source>
</evidence>
<gene>
    <name evidence="5" type="ORF">S12H4_04352</name>
</gene>
<keyword evidence="2" id="KW-0067">ATP-binding</keyword>
<dbReference type="SUPFAM" id="SSF52540">
    <property type="entry name" value="P-loop containing nucleoside triphosphate hydrolases"/>
    <property type="match status" value="1"/>
</dbReference>
<keyword evidence="1" id="KW-0547">Nucleotide-binding</keyword>
<feature type="transmembrane region" description="Helical" evidence="3">
    <location>
        <begin position="20"/>
        <end position="42"/>
    </location>
</feature>